<comment type="caution">
    <text evidence="1">The sequence shown here is derived from an EMBL/GenBank/DDBJ whole genome shotgun (WGS) entry which is preliminary data.</text>
</comment>
<proteinExistence type="predicted"/>
<name>A0A834YBT6_TETSI</name>
<evidence type="ECO:0000313" key="2">
    <source>
        <dbReference type="Proteomes" id="UP000655225"/>
    </source>
</evidence>
<accession>A0A834YBT6</accession>
<dbReference type="AlphaFoldDB" id="A0A834YBT6"/>
<keyword evidence="2" id="KW-1185">Reference proteome</keyword>
<dbReference type="EMBL" id="JABCRI010000132">
    <property type="protein sequence ID" value="KAF8376710.1"/>
    <property type="molecule type" value="Genomic_DNA"/>
</dbReference>
<reference evidence="1 2" key="1">
    <citation type="submission" date="2020-04" db="EMBL/GenBank/DDBJ databases">
        <title>Plant Genome Project.</title>
        <authorList>
            <person name="Zhang R.-G."/>
        </authorList>
    </citation>
    <scope>NUCLEOTIDE SEQUENCE [LARGE SCALE GENOMIC DNA]</scope>
    <source>
        <strain evidence="1">YNK0</strain>
        <tissue evidence="1">Leaf</tissue>
    </source>
</reference>
<sequence length="160" mass="17487">MLGAGLSDYLDLNQRWNGDEVVVTTGAAAGRTVASIKPEKPSCIKICGPNLKCFYSDGVFADICFIDAPHLSFVSITLNGNVVDKHVGQGEVSNLNLFNFSCILLLFLAMGNLPKRLPVAFDRLKSISLYIDFNDLNQNLVMLCLFQSSPSLQELNLKVS</sequence>
<organism evidence="1 2">
    <name type="scientific">Tetracentron sinense</name>
    <name type="common">Spur-leaf</name>
    <dbReference type="NCBI Taxonomy" id="13715"/>
    <lineage>
        <taxon>Eukaryota</taxon>
        <taxon>Viridiplantae</taxon>
        <taxon>Streptophyta</taxon>
        <taxon>Embryophyta</taxon>
        <taxon>Tracheophyta</taxon>
        <taxon>Spermatophyta</taxon>
        <taxon>Magnoliopsida</taxon>
        <taxon>Trochodendrales</taxon>
        <taxon>Trochodendraceae</taxon>
        <taxon>Tetracentron</taxon>
    </lineage>
</organism>
<protein>
    <submittedName>
        <fullName evidence="1">Uncharacterized protein</fullName>
    </submittedName>
</protein>
<dbReference type="Proteomes" id="UP000655225">
    <property type="component" value="Unassembled WGS sequence"/>
</dbReference>
<gene>
    <name evidence="1" type="ORF">HHK36_031627</name>
</gene>
<evidence type="ECO:0000313" key="1">
    <source>
        <dbReference type="EMBL" id="KAF8376710.1"/>
    </source>
</evidence>